<dbReference type="InterPro" id="IPR001867">
    <property type="entry name" value="OmpR/PhoB-type_DNA-bd"/>
</dbReference>
<dbReference type="InterPro" id="IPR036388">
    <property type="entry name" value="WH-like_DNA-bd_sf"/>
</dbReference>
<evidence type="ECO:0000313" key="5">
    <source>
        <dbReference type="Proteomes" id="UP001500711"/>
    </source>
</evidence>
<evidence type="ECO:0000256" key="1">
    <source>
        <dbReference type="ARBA" id="ARBA00023125"/>
    </source>
</evidence>
<reference evidence="5" key="1">
    <citation type="journal article" date="2019" name="Int. J. Syst. Evol. Microbiol.">
        <title>The Global Catalogue of Microorganisms (GCM) 10K type strain sequencing project: providing services to taxonomists for standard genome sequencing and annotation.</title>
        <authorList>
            <consortium name="The Broad Institute Genomics Platform"/>
            <consortium name="The Broad Institute Genome Sequencing Center for Infectious Disease"/>
            <person name="Wu L."/>
            <person name="Ma J."/>
        </authorList>
    </citation>
    <scope>NUCLEOTIDE SEQUENCE [LARGE SCALE GENOMIC DNA]</scope>
    <source>
        <strain evidence="5">JCM 17494</strain>
    </source>
</reference>
<dbReference type="Pfam" id="PF00486">
    <property type="entry name" value="Trans_reg_C"/>
    <property type="match status" value="1"/>
</dbReference>
<dbReference type="InterPro" id="IPR016032">
    <property type="entry name" value="Sig_transdc_resp-reg_C-effctor"/>
</dbReference>
<dbReference type="SMART" id="SM00862">
    <property type="entry name" value="Trans_reg_C"/>
    <property type="match status" value="1"/>
</dbReference>
<dbReference type="Gene3D" id="1.10.10.10">
    <property type="entry name" value="Winged helix-like DNA-binding domain superfamily/Winged helix DNA-binding domain"/>
    <property type="match status" value="1"/>
</dbReference>
<evidence type="ECO:0000313" key="4">
    <source>
        <dbReference type="EMBL" id="GAA3640673.1"/>
    </source>
</evidence>
<dbReference type="SUPFAM" id="SSF46894">
    <property type="entry name" value="C-terminal effector domain of the bipartite response regulators"/>
    <property type="match status" value="1"/>
</dbReference>
<evidence type="ECO:0000256" key="2">
    <source>
        <dbReference type="PROSITE-ProRule" id="PRU01091"/>
    </source>
</evidence>
<proteinExistence type="predicted"/>
<feature type="DNA-binding region" description="OmpR/PhoB-type" evidence="2">
    <location>
        <begin position="1"/>
        <end position="83"/>
    </location>
</feature>
<gene>
    <name evidence="4" type="ORF">GCM10022267_28880</name>
</gene>
<comment type="caution">
    <text evidence="4">The sequence shown here is derived from an EMBL/GenBank/DDBJ whole genome shotgun (WGS) entry which is preliminary data.</text>
</comment>
<evidence type="ECO:0000259" key="3">
    <source>
        <dbReference type="PROSITE" id="PS51755"/>
    </source>
</evidence>
<dbReference type="Proteomes" id="UP001500711">
    <property type="component" value="Unassembled WGS sequence"/>
</dbReference>
<feature type="domain" description="OmpR/PhoB-type" evidence="3">
    <location>
        <begin position="1"/>
        <end position="83"/>
    </location>
</feature>
<sequence length="86" mass="9728">MSGILRFRSRSVVLSPTERALVAELLRRFRALTSREDLLLCLPTKDGDTSNALHLRIMRLRRRIAPLGLVIKTLWNQGHQLGPASP</sequence>
<dbReference type="EMBL" id="BAABBE010000007">
    <property type="protein sequence ID" value="GAA3640673.1"/>
    <property type="molecule type" value="Genomic_DNA"/>
</dbReference>
<dbReference type="RefSeq" id="WP_346130290.1">
    <property type="nucleotide sequence ID" value="NZ_BAABBE010000007.1"/>
</dbReference>
<keyword evidence="5" id="KW-1185">Reference proteome</keyword>
<dbReference type="PROSITE" id="PS51755">
    <property type="entry name" value="OMPR_PHOB"/>
    <property type="match status" value="1"/>
</dbReference>
<organism evidence="4 5">
    <name type="scientific">Lentzea roselyniae</name>
    <dbReference type="NCBI Taxonomy" id="531940"/>
    <lineage>
        <taxon>Bacteria</taxon>
        <taxon>Bacillati</taxon>
        <taxon>Actinomycetota</taxon>
        <taxon>Actinomycetes</taxon>
        <taxon>Pseudonocardiales</taxon>
        <taxon>Pseudonocardiaceae</taxon>
        <taxon>Lentzea</taxon>
    </lineage>
</organism>
<keyword evidence="1 2" id="KW-0238">DNA-binding</keyword>
<accession>A0ABP7AU26</accession>
<name>A0ABP7AU26_9PSEU</name>
<protein>
    <recommendedName>
        <fullName evidence="3">OmpR/PhoB-type domain-containing protein</fullName>
    </recommendedName>
</protein>